<keyword evidence="1" id="KW-0175">Coiled coil</keyword>
<dbReference type="AlphaFoldDB" id="A0ABD3R4P2"/>
<sequence length="105" mass="12037">MSSSTNGPSASSRIADDDNEYVRLKLKLAQARAATDTLRLKARQLLTQRDVLREDTVKDQVEGEEQQRIIQQTQEANEKLRAQIKIAQEEKNQLLKKIEESNNCR</sequence>
<feature type="coiled-coil region" evidence="1">
    <location>
        <begin position="63"/>
        <end position="104"/>
    </location>
</feature>
<proteinExistence type="predicted"/>
<comment type="caution">
    <text evidence="2">The sequence shown here is derived from an EMBL/GenBank/DDBJ whole genome shotgun (WGS) entry which is preliminary data.</text>
</comment>
<evidence type="ECO:0000313" key="2">
    <source>
        <dbReference type="EMBL" id="KAL3807724.1"/>
    </source>
</evidence>
<accession>A0ABD3R4P2</accession>
<evidence type="ECO:0000313" key="3">
    <source>
        <dbReference type="Proteomes" id="UP001530377"/>
    </source>
</evidence>
<evidence type="ECO:0000256" key="1">
    <source>
        <dbReference type="SAM" id="Coils"/>
    </source>
</evidence>
<gene>
    <name evidence="2" type="ORF">ACHAXA_008297</name>
</gene>
<dbReference type="Proteomes" id="UP001530377">
    <property type="component" value="Unassembled WGS sequence"/>
</dbReference>
<protein>
    <submittedName>
        <fullName evidence="2">Uncharacterized protein</fullName>
    </submittedName>
</protein>
<name>A0ABD3R4P2_9STRA</name>
<keyword evidence="3" id="KW-1185">Reference proteome</keyword>
<organism evidence="2 3">
    <name type="scientific">Cyclostephanos tholiformis</name>
    <dbReference type="NCBI Taxonomy" id="382380"/>
    <lineage>
        <taxon>Eukaryota</taxon>
        <taxon>Sar</taxon>
        <taxon>Stramenopiles</taxon>
        <taxon>Ochrophyta</taxon>
        <taxon>Bacillariophyta</taxon>
        <taxon>Coscinodiscophyceae</taxon>
        <taxon>Thalassiosirophycidae</taxon>
        <taxon>Stephanodiscales</taxon>
        <taxon>Stephanodiscaceae</taxon>
        <taxon>Cyclostephanos</taxon>
    </lineage>
</organism>
<reference evidence="2 3" key="1">
    <citation type="submission" date="2024-10" db="EMBL/GenBank/DDBJ databases">
        <title>Updated reference genomes for cyclostephanoid diatoms.</title>
        <authorList>
            <person name="Roberts W.R."/>
            <person name="Alverson A.J."/>
        </authorList>
    </citation>
    <scope>NUCLEOTIDE SEQUENCE [LARGE SCALE GENOMIC DNA]</scope>
    <source>
        <strain evidence="2 3">AJA228-03</strain>
    </source>
</reference>
<dbReference type="EMBL" id="JALLPB020000593">
    <property type="protein sequence ID" value="KAL3807724.1"/>
    <property type="molecule type" value="Genomic_DNA"/>
</dbReference>